<protein>
    <submittedName>
        <fullName evidence="2">DUF1837 domain-containing protein</fullName>
    </submittedName>
</protein>
<name>A0A9P1YFC6_LISMN</name>
<reference evidence="2 3" key="1">
    <citation type="submission" date="2019-03" db="EMBL/GenBank/DDBJ databases">
        <authorList>
            <consortium name="GenomeTrakr: Next Generation Sequencing Network for Food Pathogen Tracability"/>
        </authorList>
    </citation>
    <scope>NUCLEOTIDE SEQUENCE [LARGE SCALE GENOMIC DNA]</scope>
    <source>
        <strain evidence="2 3">LS1286</strain>
    </source>
</reference>
<evidence type="ECO:0000313" key="3">
    <source>
        <dbReference type="Proteomes" id="UP000405615"/>
    </source>
</evidence>
<evidence type="ECO:0000313" key="2">
    <source>
        <dbReference type="EMBL" id="EAE6066621.1"/>
    </source>
</evidence>
<organism evidence="2 3">
    <name type="scientific">Listeria monocytogenes serotype 1/2a</name>
    <dbReference type="NCBI Taxonomy" id="1906951"/>
    <lineage>
        <taxon>Bacteria</taxon>
        <taxon>Bacillati</taxon>
        <taxon>Bacillota</taxon>
        <taxon>Bacilli</taxon>
        <taxon>Bacillales</taxon>
        <taxon>Listeriaceae</taxon>
        <taxon>Listeria</taxon>
    </lineage>
</organism>
<dbReference type="AlphaFoldDB" id="A0A9P1YFC6"/>
<dbReference type="Pfam" id="PF08878">
    <property type="entry name" value="HamA"/>
    <property type="match status" value="1"/>
</dbReference>
<dbReference type="Proteomes" id="UP000405615">
    <property type="component" value="Unassembled WGS sequence"/>
</dbReference>
<evidence type="ECO:0000259" key="1">
    <source>
        <dbReference type="Pfam" id="PF08878"/>
    </source>
</evidence>
<sequence>MNIPNYITWLVSEPSIDIRDGKKVECYKLEYDINDDKILSDWAKHIRRHYESDEDLEESIVSIRMNKESYLRELVIPQREMTKGPAMRSADFGEIIFSDLLEFVKGFEVPRCKQYNRATPTQSEQGTDILAYKFEKADYSSTIDDELLAIESKMGATSSSYSKINEAIKHSIKDELRAAVTLNYYRKKLKQMGKNEESERIARFQRKSEADYKLRLIAAAAISRGEIEKEVNIKFTDEGEIKLEKIDSIFLIHCDNLMNLVHELYERCIE</sequence>
<feature type="domain" description="Anti-bacteriophage protein A/HamA C-terminal" evidence="1">
    <location>
        <begin position="6"/>
        <end position="268"/>
    </location>
</feature>
<gene>
    <name evidence="2" type="ORF">E3096_04240</name>
</gene>
<proteinExistence type="predicted"/>
<comment type="caution">
    <text evidence="2">The sequence shown here is derived from an EMBL/GenBank/DDBJ whole genome shotgun (WGS) entry which is preliminary data.</text>
</comment>
<dbReference type="InterPro" id="IPR014976">
    <property type="entry name" value="AbpA_HamA_C"/>
</dbReference>
<accession>A0A9P1YFC6</accession>
<dbReference type="EMBL" id="AAASZT010000001">
    <property type="protein sequence ID" value="EAE6066621.1"/>
    <property type="molecule type" value="Genomic_DNA"/>
</dbReference>